<dbReference type="Proteomes" id="UP001341840">
    <property type="component" value="Unassembled WGS sequence"/>
</dbReference>
<keyword evidence="2" id="KW-1185">Reference proteome</keyword>
<organism evidence="1 2">
    <name type="scientific">Stylosanthes scabra</name>
    <dbReference type="NCBI Taxonomy" id="79078"/>
    <lineage>
        <taxon>Eukaryota</taxon>
        <taxon>Viridiplantae</taxon>
        <taxon>Streptophyta</taxon>
        <taxon>Embryophyta</taxon>
        <taxon>Tracheophyta</taxon>
        <taxon>Spermatophyta</taxon>
        <taxon>Magnoliopsida</taxon>
        <taxon>eudicotyledons</taxon>
        <taxon>Gunneridae</taxon>
        <taxon>Pentapetalae</taxon>
        <taxon>rosids</taxon>
        <taxon>fabids</taxon>
        <taxon>Fabales</taxon>
        <taxon>Fabaceae</taxon>
        <taxon>Papilionoideae</taxon>
        <taxon>50 kb inversion clade</taxon>
        <taxon>dalbergioids sensu lato</taxon>
        <taxon>Dalbergieae</taxon>
        <taxon>Pterocarpus clade</taxon>
        <taxon>Stylosanthes</taxon>
    </lineage>
</organism>
<comment type="caution">
    <text evidence="1">The sequence shown here is derived from an EMBL/GenBank/DDBJ whole genome shotgun (WGS) entry which is preliminary data.</text>
</comment>
<accession>A0ABU6SGQ8</accession>
<reference evidence="1 2" key="1">
    <citation type="journal article" date="2023" name="Plants (Basel)">
        <title>Bridging the Gap: Combining Genomics and Transcriptomics Approaches to Understand Stylosanthes scabra, an Orphan Legume from the Brazilian Caatinga.</title>
        <authorList>
            <person name="Ferreira-Neto J.R.C."/>
            <person name="da Silva M.D."/>
            <person name="Binneck E."/>
            <person name="de Melo N.F."/>
            <person name="da Silva R.H."/>
            <person name="de Melo A.L.T.M."/>
            <person name="Pandolfi V."/>
            <person name="Bustamante F.O."/>
            <person name="Brasileiro-Vidal A.C."/>
            <person name="Benko-Iseppon A.M."/>
        </authorList>
    </citation>
    <scope>NUCLEOTIDE SEQUENCE [LARGE SCALE GENOMIC DNA]</scope>
    <source>
        <tissue evidence="1">Leaves</tissue>
    </source>
</reference>
<evidence type="ECO:0008006" key="3">
    <source>
        <dbReference type="Google" id="ProtNLM"/>
    </source>
</evidence>
<evidence type="ECO:0000313" key="2">
    <source>
        <dbReference type="Proteomes" id="UP001341840"/>
    </source>
</evidence>
<sequence>MVKVNCDASVQDGDHLSAFGNIIRDASGNWVKGCNGLLLWAFVLHSELFAIWRGNDILLKIIEVRQRRWNVDKVLIQRTANQAADWLARQAIVDKSNYTK</sequence>
<evidence type="ECO:0000313" key="1">
    <source>
        <dbReference type="EMBL" id="MED6134978.1"/>
    </source>
</evidence>
<proteinExistence type="predicted"/>
<gene>
    <name evidence="1" type="ORF">PIB30_042011</name>
</gene>
<dbReference type="EMBL" id="JASCZI010060651">
    <property type="protein sequence ID" value="MED6134978.1"/>
    <property type="molecule type" value="Genomic_DNA"/>
</dbReference>
<name>A0ABU6SGQ8_9FABA</name>
<protein>
    <recommendedName>
        <fullName evidence="3">RNase H type-1 domain-containing protein</fullName>
    </recommendedName>
</protein>